<comment type="caution">
    <text evidence="2">The sequence shown here is derived from an EMBL/GenBank/DDBJ whole genome shotgun (WGS) entry which is preliminary data.</text>
</comment>
<evidence type="ECO:0000313" key="3">
    <source>
        <dbReference type="Proteomes" id="UP001153269"/>
    </source>
</evidence>
<evidence type="ECO:0000256" key="1">
    <source>
        <dbReference type="SAM" id="MobiDB-lite"/>
    </source>
</evidence>
<reference evidence="2" key="1">
    <citation type="submission" date="2020-03" db="EMBL/GenBank/DDBJ databases">
        <authorList>
            <person name="Weist P."/>
        </authorList>
    </citation>
    <scope>NUCLEOTIDE SEQUENCE</scope>
</reference>
<evidence type="ECO:0000313" key="2">
    <source>
        <dbReference type="EMBL" id="CAB1443939.1"/>
    </source>
</evidence>
<feature type="region of interest" description="Disordered" evidence="1">
    <location>
        <begin position="90"/>
        <end position="110"/>
    </location>
</feature>
<proteinExistence type="predicted"/>
<organism evidence="2 3">
    <name type="scientific">Pleuronectes platessa</name>
    <name type="common">European plaice</name>
    <dbReference type="NCBI Taxonomy" id="8262"/>
    <lineage>
        <taxon>Eukaryota</taxon>
        <taxon>Metazoa</taxon>
        <taxon>Chordata</taxon>
        <taxon>Craniata</taxon>
        <taxon>Vertebrata</taxon>
        <taxon>Euteleostomi</taxon>
        <taxon>Actinopterygii</taxon>
        <taxon>Neopterygii</taxon>
        <taxon>Teleostei</taxon>
        <taxon>Neoteleostei</taxon>
        <taxon>Acanthomorphata</taxon>
        <taxon>Carangaria</taxon>
        <taxon>Pleuronectiformes</taxon>
        <taxon>Pleuronectoidei</taxon>
        <taxon>Pleuronectidae</taxon>
        <taxon>Pleuronectes</taxon>
    </lineage>
</organism>
<dbReference type="Proteomes" id="UP001153269">
    <property type="component" value="Unassembled WGS sequence"/>
</dbReference>
<dbReference type="EMBL" id="CADEAL010003226">
    <property type="protein sequence ID" value="CAB1443939.1"/>
    <property type="molecule type" value="Genomic_DNA"/>
</dbReference>
<name>A0A9N7YZ72_PLEPL</name>
<accession>A0A9N7YZ72</accession>
<gene>
    <name evidence="2" type="ORF">PLEPLA_LOCUS31655</name>
</gene>
<sequence>TLLTLPHIWIRGNERPPSWHGETPTHSDQCRVTKHALSRATANVVAILRVVRKGLRLAFTATEWRALVLEHMEQQPALLCATWAVQHTRHLDTNPRKRSDDGEADEERKT</sequence>
<protein>
    <submittedName>
        <fullName evidence="2">Uncharacterized protein</fullName>
    </submittedName>
</protein>
<keyword evidence="3" id="KW-1185">Reference proteome</keyword>
<dbReference type="AlphaFoldDB" id="A0A9N7YZ72"/>
<feature type="non-terminal residue" evidence="2">
    <location>
        <position position="110"/>
    </location>
</feature>